<evidence type="ECO:0000256" key="1">
    <source>
        <dbReference type="ARBA" id="ARBA00004141"/>
    </source>
</evidence>
<name>A0A2S5B373_9BASI</name>
<gene>
    <name evidence="8" type="ORF">BMF94_5550</name>
</gene>
<evidence type="ECO:0000256" key="3">
    <source>
        <dbReference type="ARBA" id="ARBA00022989"/>
    </source>
</evidence>
<protein>
    <recommendedName>
        <fullName evidence="7">Bicarbonate transporter-like transmembrane domain-containing protein</fullName>
    </recommendedName>
</protein>
<organism evidence="8 9">
    <name type="scientific">Rhodotorula taiwanensis</name>
    <dbReference type="NCBI Taxonomy" id="741276"/>
    <lineage>
        <taxon>Eukaryota</taxon>
        <taxon>Fungi</taxon>
        <taxon>Dikarya</taxon>
        <taxon>Basidiomycota</taxon>
        <taxon>Pucciniomycotina</taxon>
        <taxon>Microbotryomycetes</taxon>
        <taxon>Sporidiobolales</taxon>
        <taxon>Sporidiobolaceae</taxon>
        <taxon>Rhodotorula</taxon>
    </lineage>
</organism>
<feature type="transmembrane region" description="Helical" evidence="6">
    <location>
        <begin position="289"/>
        <end position="310"/>
    </location>
</feature>
<dbReference type="STRING" id="741276.A0A2S5B373"/>
<feature type="transmembrane region" description="Helical" evidence="6">
    <location>
        <begin position="646"/>
        <end position="672"/>
    </location>
</feature>
<keyword evidence="4 6" id="KW-0472">Membrane</keyword>
<feature type="transmembrane region" description="Helical" evidence="6">
    <location>
        <begin position="208"/>
        <end position="227"/>
    </location>
</feature>
<feature type="region of interest" description="Disordered" evidence="5">
    <location>
        <begin position="726"/>
        <end position="763"/>
    </location>
</feature>
<evidence type="ECO:0000313" key="9">
    <source>
        <dbReference type="Proteomes" id="UP000237144"/>
    </source>
</evidence>
<keyword evidence="9" id="KW-1185">Reference proteome</keyword>
<sequence>MALSCRRQAMMSERSDVVRRPAPRRVVAGSRDEAVLGLRGAHVRHATIGVSASLFFFSSSAVSSAAGSCYSAMQTQMDAEEASDATRAGSYAGPPPPPDSDSHRWQPQPAWIHKQDNATYPPRPPSTRTRSSETRRSRRSGRADHTDDRGGDLFSPDPRPWPERSLLYQYMPFRGMYHDVKRRLPLYASDWYLAFLPKNWERVVGATVRMYFLNLMPCLAYIIDMYVRTNGTYGVNEGVLSSAIAALTFSLFSVQPLTIVGVTGLINLFNYTTYDILSNYDVDYLQFQAWALIWAAIMHWIIAVFNICDYTRFVTDMTSESFGLYVGVIYVQKGIELLIYEFDTGDGQAGWLACLVAILFALSVYFVEGAGMQPFGPFWFRKVLIDYSFAAAIIFYTGFVHIPGWIASTQLEELPISPSFQPTLQRNWVVPFWDLPVKWVFVALPFGFLVTLLFYFDNNVSSVMAQSRGFPVKRPAGFHWDFFLLGCTTFVAGLIGLPAPNGLVPQAPVHTEALSVTDLVPEEAPLAEGGFFEGDVKKARTEAKERRRQRGDPRKPLRVVRTRVVEQRVSHFAMGLLILGTMSGPLLVVLGLMSRAMFAGIFLVVGWGSIEGNGIVHKTLYLFRDRRMTPTDHPLYRISKRSIAEFVAIQWIFFAAMIAVSETIAGISFPIFPLALIPVRHFIIPKLFSPEEIAALDAPTANSPAVLVSLGGPLQAEHGFTRRAARRPSFGSGLSTQRSMHDAEDGLRRRNGTGEATDDGGYYADETLTEEERQRRLHQYDVQGGVSGLQRVLSIKR</sequence>
<dbReference type="GO" id="GO:0005886">
    <property type="term" value="C:plasma membrane"/>
    <property type="evidence" value="ECO:0007669"/>
    <property type="project" value="TreeGrafter"/>
</dbReference>
<feature type="domain" description="Bicarbonate transporter-like transmembrane" evidence="7">
    <location>
        <begin position="172"/>
        <end position="342"/>
    </location>
</feature>
<feature type="region of interest" description="Disordered" evidence="5">
    <location>
        <begin position="1"/>
        <end position="20"/>
    </location>
</feature>
<dbReference type="EMBL" id="PJQD01000085">
    <property type="protein sequence ID" value="POY71238.1"/>
    <property type="molecule type" value="Genomic_DNA"/>
</dbReference>
<dbReference type="GO" id="GO:0005452">
    <property type="term" value="F:solute:inorganic anion antiporter activity"/>
    <property type="evidence" value="ECO:0007669"/>
    <property type="project" value="InterPro"/>
</dbReference>
<feature type="domain" description="Bicarbonate transporter-like transmembrane" evidence="7">
    <location>
        <begin position="354"/>
        <end position="517"/>
    </location>
</feature>
<dbReference type="GO" id="GO:0006820">
    <property type="term" value="P:monoatomic anion transport"/>
    <property type="evidence" value="ECO:0007669"/>
    <property type="project" value="InterPro"/>
</dbReference>
<evidence type="ECO:0000259" key="7">
    <source>
        <dbReference type="Pfam" id="PF00955"/>
    </source>
</evidence>
<accession>A0A2S5B373</accession>
<dbReference type="OrthoDB" id="1735926at2759"/>
<feature type="compositionally biased region" description="Basic and acidic residues" evidence="5">
    <location>
        <begin position="130"/>
        <end position="151"/>
    </location>
</feature>
<evidence type="ECO:0000256" key="4">
    <source>
        <dbReference type="ARBA" id="ARBA00023136"/>
    </source>
</evidence>
<feature type="domain" description="Bicarbonate transporter-like transmembrane" evidence="7">
    <location>
        <begin position="562"/>
        <end position="699"/>
    </location>
</feature>
<dbReference type="GO" id="GO:0050801">
    <property type="term" value="P:monoatomic ion homeostasis"/>
    <property type="evidence" value="ECO:0007669"/>
    <property type="project" value="TreeGrafter"/>
</dbReference>
<dbReference type="Proteomes" id="UP000237144">
    <property type="component" value="Unassembled WGS sequence"/>
</dbReference>
<dbReference type="AlphaFoldDB" id="A0A2S5B373"/>
<dbReference type="GO" id="GO:0046713">
    <property type="term" value="P:borate transport"/>
    <property type="evidence" value="ECO:0007669"/>
    <property type="project" value="TreeGrafter"/>
</dbReference>
<comment type="caution">
    <text evidence="8">The sequence shown here is derived from an EMBL/GenBank/DDBJ whole genome shotgun (WGS) entry which is preliminary data.</text>
</comment>
<dbReference type="PANTHER" id="PTHR11453:SF38">
    <property type="entry name" value="ANION TRANSPORTER (EUROFUNG)"/>
    <property type="match status" value="1"/>
</dbReference>
<evidence type="ECO:0000256" key="5">
    <source>
        <dbReference type="SAM" id="MobiDB-lite"/>
    </source>
</evidence>
<dbReference type="InterPro" id="IPR003020">
    <property type="entry name" value="HCO3_transpt_euk"/>
</dbReference>
<comment type="subcellular location">
    <subcellularLocation>
        <location evidence="1">Membrane</location>
        <topology evidence="1">Multi-pass membrane protein</topology>
    </subcellularLocation>
</comment>
<reference evidence="8 9" key="1">
    <citation type="journal article" date="2018" name="Front. Microbiol.">
        <title>Prospects for Fungal Bioremediation of Acidic Radioactive Waste Sites: Characterization and Genome Sequence of Rhodotorula taiwanensis MD1149.</title>
        <authorList>
            <person name="Tkavc R."/>
            <person name="Matrosova V.Y."/>
            <person name="Grichenko O.E."/>
            <person name="Gostincar C."/>
            <person name="Volpe R.P."/>
            <person name="Klimenkova P."/>
            <person name="Gaidamakova E.K."/>
            <person name="Zhou C.E."/>
            <person name="Stewart B.J."/>
            <person name="Lyman M.G."/>
            <person name="Malfatti S.A."/>
            <person name="Rubinfeld B."/>
            <person name="Courtot M."/>
            <person name="Singh J."/>
            <person name="Dalgard C.L."/>
            <person name="Hamilton T."/>
            <person name="Frey K.G."/>
            <person name="Gunde-Cimerman N."/>
            <person name="Dugan L."/>
            <person name="Daly M.J."/>
        </authorList>
    </citation>
    <scope>NUCLEOTIDE SEQUENCE [LARGE SCALE GENOMIC DNA]</scope>
    <source>
        <strain evidence="8 9">MD1149</strain>
    </source>
</reference>
<proteinExistence type="predicted"/>
<feature type="transmembrane region" description="Helical" evidence="6">
    <location>
        <begin position="437"/>
        <end position="456"/>
    </location>
</feature>
<evidence type="ECO:0000256" key="2">
    <source>
        <dbReference type="ARBA" id="ARBA00022692"/>
    </source>
</evidence>
<dbReference type="Pfam" id="PF00955">
    <property type="entry name" value="HCO3_cotransp"/>
    <property type="match status" value="3"/>
</dbReference>
<dbReference type="InterPro" id="IPR011531">
    <property type="entry name" value="HCO3_transpt-like_TM_dom"/>
</dbReference>
<keyword evidence="3 6" id="KW-1133">Transmembrane helix</keyword>
<feature type="region of interest" description="Disordered" evidence="5">
    <location>
        <begin position="80"/>
        <end position="158"/>
    </location>
</feature>
<keyword evidence="2 6" id="KW-0812">Transmembrane</keyword>
<feature type="compositionally biased region" description="Basic and acidic residues" evidence="5">
    <location>
        <begin position="739"/>
        <end position="748"/>
    </location>
</feature>
<feature type="transmembrane region" description="Helical" evidence="6">
    <location>
        <begin position="348"/>
        <end position="367"/>
    </location>
</feature>
<evidence type="ECO:0000313" key="8">
    <source>
        <dbReference type="EMBL" id="POY71238.1"/>
    </source>
</evidence>
<dbReference type="PANTHER" id="PTHR11453">
    <property type="entry name" value="ANION EXCHANGE PROTEIN"/>
    <property type="match status" value="1"/>
</dbReference>
<feature type="transmembrane region" description="Helical" evidence="6">
    <location>
        <begin position="572"/>
        <end position="593"/>
    </location>
</feature>
<evidence type="ECO:0000256" key="6">
    <source>
        <dbReference type="SAM" id="Phobius"/>
    </source>
</evidence>
<feature type="transmembrane region" description="Helical" evidence="6">
    <location>
        <begin position="322"/>
        <end position="342"/>
    </location>
</feature>
<feature type="transmembrane region" description="Helical" evidence="6">
    <location>
        <begin position="387"/>
        <end position="407"/>
    </location>
</feature>
<feature type="transmembrane region" description="Helical" evidence="6">
    <location>
        <begin position="239"/>
        <end position="269"/>
    </location>
</feature>